<reference evidence="2 3" key="1">
    <citation type="submission" date="2020-10" db="EMBL/GenBank/DDBJ databases">
        <title>Phylogeny of dyella-like bacteria.</title>
        <authorList>
            <person name="Fu J."/>
        </authorList>
    </citation>
    <scope>NUCLEOTIDE SEQUENCE [LARGE SCALE GENOMIC DNA]</scope>
    <source>
        <strain evidence="2 3">JP1</strain>
    </source>
</reference>
<keyword evidence="3" id="KW-1185">Reference proteome</keyword>
<evidence type="ECO:0000313" key="3">
    <source>
        <dbReference type="Proteomes" id="UP001620461"/>
    </source>
</evidence>
<accession>A0ABW8JKC5</accession>
<dbReference type="EMBL" id="JADIKJ010000016">
    <property type="protein sequence ID" value="MFK2901576.1"/>
    <property type="molecule type" value="Genomic_DNA"/>
</dbReference>
<gene>
    <name evidence="2" type="ORF">ISP15_14635</name>
</gene>
<keyword evidence="1" id="KW-1133">Transmembrane helix</keyword>
<feature type="transmembrane region" description="Helical" evidence="1">
    <location>
        <begin position="43"/>
        <end position="65"/>
    </location>
</feature>
<dbReference type="RefSeq" id="WP_404548380.1">
    <property type="nucleotide sequence ID" value="NZ_JADIKJ010000016.1"/>
</dbReference>
<evidence type="ECO:0008006" key="4">
    <source>
        <dbReference type="Google" id="ProtNLM"/>
    </source>
</evidence>
<organism evidence="2 3">
    <name type="scientific">Dyella jejuensis</name>
    <dbReference type="NCBI Taxonomy" id="1432009"/>
    <lineage>
        <taxon>Bacteria</taxon>
        <taxon>Pseudomonadati</taxon>
        <taxon>Pseudomonadota</taxon>
        <taxon>Gammaproteobacteria</taxon>
        <taxon>Lysobacterales</taxon>
        <taxon>Rhodanobacteraceae</taxon>
        <taxon>Dyella</taxon>
    </lineage>
</organism>
<feature type="transmembrane region" description="Helical" evidence="1">
    <location>
        <begin position="165"/>
        <end position="186"/>
    </location>
</feature>
<name>A0ABW8JKC5_9GAMM</name>
<feature type="transmembrane region" description="Helical" evidence="1">
    <location>
        <begin position="71"/>
        <end position="102"/>
    </location>
</feature>
<feature type="transmembrane region" description="Helical" evidence="1">
    <location>
        <begin position="123"/>
        <end position="145"/>
    </location>
</feature>
<evidence type="ECO:0000256" key="1">
    <source>
        <dbReference type="SAM" id="Phobius"/>
    </source>
</evidence>
<proteinExistence type="predicted"/>
<sequence>MELDDMKQAWQKLGHRVEQQGSLERQILRDMQLGRLRSRFRPLVSGQLALIALGVALALWGGHFWFMHLHIWQAVACGMAMQVFGILSIIFPARVLVFVYGLDYAAPVVEIQRRIARLRMWRVKVEAPVFGVLGTVIWIPALLMLAQYEMDRSGINLWHSLPGSLFWLGLDGVMSLAAVVIVYGALIKLGWRRRLEDSFAGKSVKRAEAALLEIVQFERE</sequence>
<protein>
    <recommendedName>
        <fullName evidence="4">Serine/threonine protein kinase</fullName>
    </recommendedName>
</protein>
<keyword evidence="1" id="KW-0812">Transmembrane</keyword>
<evidence type="ECO:0000313" key="2">
    <source>
        <dbReference type="EMBL" id="MFK2901576.1"/>
    </source>
</evidence>
<keyword evidence="1" id="KW-0472">Membrane</keyword>
<comment type="caution">
    <text evidence="2">The sequence shown here is derived from an EMBL/GenBank/DDBJ whole genome shotgun (WGS) entry which is preliminary data.</text>
</comment>
<dbReference type="Proteomes" id="UP001620461">
    <property type="component" value="Unassembled WGS sequence"/>
</dbReference>